<dbReference type="AlphaFoldDB" id="A0A9W8Q690"/>
<gene>
    <name evidence="2" type="ORF">LMH87_001399</name>
</gene>
<sequence length="186" mass="19859">MQAMPPYQTEVATELEDLQKSKDGLEKCLRVVSQAEEQVNVFERINLSENSVNFTISTVGKIVKTRDVTLSGGSFNFGGQVGSAELAALFQGLGFAGRVAYGAPFAAEKDEGAASAGLLRSERSQNIDNTLEQSAEVPRVTAANGKGLRDRDSSSREDPVSSGVVMCESGMALSASRTMQSSRQTW</sequence>
<keyword evidence="3" id="KW-1185">Reference proteome</keyword>
<name>A0A9W8Q690_AKAMU</name>
<feature type="compositionally biased region" description="Basic and acidic residues" evidence="1">
    <location>
        <begin position="147"/>
        <end position="159"/>
    </location>
</feature>
<dbReference type="KEGG" id="amus:LMH87_001399"/>
<dbReference type="RefSeq" id="XP_056049781.1">
    <property type="nucleotide sequence ID" value="XM_056192668.1"/>
</dbReference>
<organism evidence="2 3">
    <name type="scientific">Akanthomyces muscarius</name>
    <name type="common">Entomopathogenic fungus</name>
    <name type="synonym">Lecanicillium muscarium</name>
    <dbReference type="NCBI Taxonomy" id="2231603"/>
    <lineage>
        <taxon>Eukaryota</taxon>
        <taxon>Fungi</taxon>
        <taxon>Dikarya</taxon>
        <taxon>Ascomycota</taxon>
        <taxon>Pezizomycotina</taxon>
        <taxon>Sordariomycetes</taxon>
        <taxon>Hypocreomycetidae</taxon>
        <taxon>Hypocreales</taxon>
        <taxon>Cordycipitaceae</taxon>
        <taxon>Akanthomyces</taxon>
    </lineage>
</organism>
<proteinExistence type="predicted"/>
<reference evidence="2" key="1">
    <citation type="journal article" date="2023" name="Access Microbiol">
        <title>De-novo genome assembly for Akanthomyces muscarius, a biocontrol agent of insect agricultural pests.</title>
        <authorList>
            <person name="Erdos Z."/>
            <person name="Studholme D.J."/>
            <person name="Raymond B."/>
            <person name="Sharma M."/>
        </authorList>
    </citation>
    <scope>NUCLEOTIDE SEQUENCE</scope>
    <source>
        <strain evidence="2">Ve6</strain>
    </source>
</reference>
<protein>
    <submittedName>
        <fullName evidence="2">Uncharacterized protein</fullName>
    </submittedName>
</protein>
<evidence type="ECO:0000256" key="1">
    <source>
        <dbReference type="SAM" id="MobiDB-lite"/>
    </source>
</evidence>
<dbReference type="GeneID" id="80888558"/>
<dbReference type="EMBL" id="JAJHUN010000010">
    <property type="protein sequence ID" value="KAJ4146840.1"/>
    <property type="molecule type" value="Genomic_DNA"/>
</dbReference>
<accession>A0A9W8Q690</accession>
<comment type="caution">
    <text evidence="2">The sequence shown here is derived from an EMBL/GenBank/DDBJ whole genome shotgun (WGS) entry which is preliminary data.</text>
</comment>
<evidence type="ECO:0000313" key="2">
    <source>
        <dbReference type="EMBL" id="KAJ4146840.1"/>
    </source>
</evidence>
<dbReference type="Proteomes" id="UP001144673">
    <property type="component" value="Chromosome 3"/>
</dbReference>
<feature type="region of interest" description="Disordered" evidence="1">
    <location>
        <begin position="128"/>
        <end position="164"/>
    </location>
</feature>
<evidence type="ECO:0000313" key="3">
    <source>
        <dbReference type="Proteomes" id="UP001144673"/>
    </source>
</evidence>